<dbReference type="HOGENOM" id="CLU_1190641_0_0_1"/>
<accession>A0A0C3K6K7</accession>
<dbReference type="Proteomes" id="UP000054248">
    <property type="component" value="Unassembled WGS sequence"/>
</dbReference>
<name>A0A0C3K6K7_9AGAM</name>
<protein>
    <submittedName>
        <fullName evidence="1">Uncharacterized protein</fullName>
    </submittedName>
</protein>
<dbReference type="EMBL" id="KN823445">
    <property type="protein sequence ID" value="KIO17008.1"/>
    <property type="molecule type" value="Genomic_DNA"/>
</dbReference>
<evidence type="ECO:0000313" key="1">
    <source>
        <dbReference type="EMBL" id="KIO17008.1"/>
    </source>
</evidence>
<reference evidence="2" key="2">
    <citation type="submission" date="2015-01" db="EMBL/GenBank/DDBJ databases">
        <title>Evolutionary Origins and Diversification of the Mycorrhizal Mutualists.</title>
        <authorList>
            <consortium name="DOE Joint Genome Institute"/>
            <consortium name="Mycorrhizal Genomics Consortium"/>
            <person name="Kohler A."/>
            <person name="Kuo A."/>
            <person name="Nagy L.G."/>
            <person name="Floudas D."/>
            <person name="Copeland A."/>
            <person name="Barry K.W."/>
            <person name="Cichocki N."/>
            <person name="Veneault-Fourrey C."/>
            <person name="LaButti K."/>
            <person name="Lindquist E.A."/>
            <person name="Lipzen A."/>
            <person name="Lundell T."/>
            <person name="Morin E."/>
            <person name="Murat C."/>
            <person name="Riley R."/>
            <person name="Ohm R."/>
            <person name="Sun H."/>
            <person name="Tunlid A."/>
            <person name="Henrissat B."/>
            <person name="Grigoriev I.V."/>
            <person name="Hibbett D.S."/>
            <person name="Martin F."/>
        </authorList>
    </citation>
    <scope>NUCLEOTIDE SEQUENCE [LARGE SCALE GENOMIC DNA]</scope>
    <source>
        <strain evidence="2">MUT 4182</strain>
    </source>
</reference>
<evidence type="ECO:0000313" key="2">
    <source>
        <dbReference type="Proteomes" id="UP000054248"/>
    </source>
</evidence>
<gene>
    <name evidence="1" type="ORF">M407DRAFT_33346</name>
</gene>
<dbReference type="OrthoDB" id="3227696at2759"/>
<sequence length="233" mass="26280">MESYGSIIHELDVLISFHKQSWLPEPSTSSEAGPWMATPWEVPPRPAITALQTGTSRISESHSPLQAVQAHNKCRERSAQIITTFNQYANSLEFIGQLRETEEAQKLIVSASIPLFIFADFVQEVQLALTEAIQLLNNTQATQESLSLDLGLWHRRLKDAVKVMRQRSVDWNGMMENQLLAVVKQGDEGLTERSGRFVSRNSENWKVLVDALERSLSSRTEANAIVEVRPEPR</sequence>
<reference evidence="1 2" key="1">
    <citation type="submission" date="2014-04" db="EMBL/GenBank/DDBJ databases">
        <authorList>
            <consortium name="DOE Joint Genome Institute"/>
            <person name="Kuo A."/>
            <person name="Girlanda M."/>
            <person name="Perotto S."/>
            <person name="Kohler A."/>
            <person name="Nagy L.G."/>
            <person name="Floudas D."/>
            <person name="Copeland A."/>
            <person name="Barry K.W."/>
            <person name="Cichocki N."/>
            <person name="Veneault-Fourrey C."/>
            <person name="LaButti K."/>
            <person name="Lindquist E.A."/>
            <person name="Lipzen A."/>
            <person name="Lundell T."/>
            <person name="Morin E."/>
            <person name="Murat C."/>
            <person name="Sun H."/>
            <person name="Tunlid A."/>
            <person name="Henrissat B."/>
            <person name="Grigoriev I.V."/>
            <person name="Hibbett D.S."/>
            <person name="Martin F."/>
            <person name="Nordberg H.P."/>
            <person name="Cantor M.N."/>
            <person name="Hua S.X."/>
        </authorList>
    </citation>
    <scope>NUCLEOTIDE SEQUENCE [LARGE SCALE GENOMIC DNA]</scope>
    <source>
        <strain evidence="1 2">MUT 4182</strain>
    </source>
</reference>
<proteinExistence type="predicted"/>
<keyword evidence="2" id="KW-1185">Reference proteome</keyword>
<dbReference type="AlphaFoldDB" id="A0A0C3K6K7"/>
<organism evidence="1 2">
    <name type="scientific">Tulasnella calospora MUT 4182</name>
    <dbReference type="NCBI Taxonomy" id="1051891"/>
    <lineage>
        <taxon>Eukaryota</taxon>
        <taxon>Fungi</taxon>
        <taxon>Dikarya</taxon>
        <taxon>Basidiomycota</taxon>
        <taxon>Agaricomycotina</taxon>
        <taxon>Agaricomycetes</taxon>
        <taxon>Cantharellales</taxon>
        <taxon>Tulasnellaceae</taxon>
        <taxon>Tulasnella</taxon>
    </lineage>
</organism>